<dbReference type="OrthoDB" id="1098852at2"/>
<feature type="transmembrane region" description="Helical" evidence="6">
    <location>
        <begin position="82"/>
        <end position="105"/>
    </location>
</feature>
<dbReference type="PATRIC" id="fig|997887.3.peg.3169"/>
<dbReference type="GO" id="GO:0005886">
    <property type="term" value="C:plasma membrane"/>
    <property type="evidence" value="ECO:0007669"/>
    <property type="project" value="UniProtKB-SubCell"/>
</dbReference>
<keyword evidence="2" id="KW-1003">Cell membrane</keyword>
<dbReference type="PANTHER" id="PTHR30250:SF11">
    <property type="entry name" value="O-ANTIGEN TRANSPORTER-RELATED"/>
    <property type="match status" value="1"/>
</dbReference>
<feature type="transmembrane region" description="Helical" evidence="6">
    <location>
        <begin position="40"/>
        <end position="61"/>
    </location>
</feature>
<evidence type="ECO:0000256" key="6">
    <source>
        <dbReference type="SAM" id="Phobius"/>
    </source>
</evidence>
<feature type="transmembrane region" description="Helical" evidence="6">
    <location>
        <begin position="396"/>
        <end position="416"/>
    </location>
</feature>
<keyword evidence="4 6" id="KW-1133">Transmembrane helix</keyword>
<feature type="transmembrane region" description="Helical" evidence="6">
    <location>
        <begin position="307"/>
        <end position="331"/>
    </location>
</feature>
<feature type="transmembrane region" description="Helical" evidence="6">
    <location>
        <begin position="458"/>
        <end position="477"/>
    </location>
</feature>
<protein>
    <submittedName>
        <fullName evidence="7">Uncharacterized protein</fullName>
    </submittedName>
</protein>
<gene>
    <name evidence="7" type="ORF">HMPREF1071_03057</name>
</gene>
<sequence>MIKKKRLINNSISGLVQLIISAILTFLCIPIFISKLGTEQYGVFALVSVIGNLNLFTNLGLNSSLTKFLAEQGQCIDSNKDITTTLLISIFIIIPISFLAYIFRFNLLTTLLDIPIIYYPEAEKLFCWLLIANSILLIGQTFTAILNALQRIYLTNIIQLVYSIIYWLGIIIVVSIGGHIDSVGKIIFIASFIWICLSVFCAFRYWGKFSIKDSTHSFLYHANKQIKYGIQLYSSGIIAFFNEPLFKIIISNYFGMSAVAYYEIALKIRGQLSGLFQKMMQPLFPYISQLTDKKYISVLVSDLTQKIFLLVLPICVLLGLECKDIVTLWLQTDINQYTFFITGIVLPYLVFSPPTLPIYLYLMAKGHPDKTIVFQLITVVSNVILFYLLYKSCGFYTIILSNGISYFISFCIGLYYQKKYLNIRYYSNINILLKYCVLFLFYIAIGLSQLFIHHEITSIIFTTITVIGITTIAYKHLQIISMDDILRYFSENKFIISLYNKL</sequence>
<reference evidence="7 8" key="1">
    <citation type="submission" date="2012-02" db="EMBL/GenBank/DDBJ databases">
        <title>The Genome Sequence of Bacteroides salyersiae CL02T12C01.</title>
        <authorList>
            <consortium name="The Broad Institute Genome Sequencing Platform"/>
            <person name="Earl A."/>
            <person name="Ward D."/>
            <person name="Feldgarden M."/>
            <person name="Gevers D."/>
            <person name="Zitomersky N.L."/>
            <person name="Coyne M.J."/>
            <person name="Comstock L.E."/>
            <person name="Young S.K."/>
            <person name="Zeng Q."/>
            <person name="Gargeya S."/>
            <person name="Fitzgerald M."/>
            <person name="Haas B."/>
            <person name="Abouelleil A."/>
            <person name="Alvarado L."/>
            <person name="Arachchi H.M."/>
            <person name="Berlin A."/>
            <person name="Chapman S.B."/>
            <person name="Gearin G."/>
            <person name="Goldberg J."/>
            <person name="Griggs A."/>
            <person name="Gujja S."/>
            <person name="Hansen M."/>
            <person name="Heiman D."/>
            <person name="Howarth C."/>
            <person name="Larimer J."/>
            <person name="Lui A."/>
            <person name="MacDonald P.J.P."/>
            <person name="McCowen C."/>
            <person name="Montmayeur A."/>
            <person name="Murphy C."/>
            <person name="Neiman D."/>
            <person name="Pearson M."/>
            <person name="Priest M."/>
            <person name="Roberts A."/>
            <person name="Saif S."/>
            <person name="Shea T."/>
            <person name="Sisk P."/>
            <person name="Stolte C."/>
            <person name="Sykes S."/>
            <person name="Wortman J."/>
            <person name="Nusbaum C."/>
            <person name="Birren B."/>
        </authorList>
    </citation>
    <scope>NUCLEOTIDE SEQUENCE [LARGE SCALE GENOMIC DNA]</scope>
    <source>
        <strain evidence="7 8">CL02T12C01</strain>
    </source>
</reference>
<evidence type="ECO:0000256" key="4">
    <source>
        <dbReference type="ARBA" id="ARBA00022989"/>
    </source>
</evidence>
<evidence type="ECO:0000313" key="8">
    <source>
        <dbReference type="Proteomes" id="UP000005150"/>
    </source>
</evidence>
<comment type="subcellular location">
    <subcellularLocation>
        <location evidence="1">Cell membrane</location>
        <topology evidence="1">Multi-pass membrane protein</topology>
    </subcellularLocation>
</comment>
<dbReference type="Proteomes" id="UP000005150">
    <property type="component" value="Unassembled WGS sequence"/>
</dbReference>
<dbReference type="AlphaFoldDB" id="I9SXP3"/>
<feature type="transmembrane region" description="Helical" evidence="6">
    <location>
        <begin position="125"/>
        <end position="148"/>
    </location>
</feature>
<evidence type="ECO:0000256" key="1">
    <source>
        <dbReference type="ARBA" id="ARBA00004651"/>
    </source>
</evidence>
<feature type="transmembrane region" description="Helical" evidence="6">
    <location>
        <begin position="160"/>
        <end position="180"/>
    </location>
</feature>
<accession>I9SXP3</accession>
<keyword evidence="8" id="KW-1185">Reference proteome</keyword>
<feature type="transmembrane region" description="Helical" evidence="6">
    <location>
        <begin position="372"/>
        <end position="390"/>
    </location>
</feature>
<feature type="transmembrane region" description="Helical" evidence="6">
    <location>
        <begin position="186"/>
        <end position="206"/>
    </location>
</feature>
<feature type="transmembrane region" description="Helical" evidence="6">
    <location>
        <begin position="337"/>
        <end position="360"/>
    </location>
</feature>
<evidence type="ECO:0000313" key="7">
    <source>
        <dbReference type="EMBL" id="EIY61186.1"/>
    </source>
</evidence>
<dbReference type="InterPro" id="IPR002797">
    <property type="entry name" value="Polysacc_synth"/>
</dbReference>
<dbReference type="HOGENOM" id="CLU_542553_0_0_10"/>
<dbReference type="RefSeq" id="WP_007481021.1">
    <property type="nucleotide sequence ID" value="NZ_JH724308.1"/>
</dbReference>
<evidence type="ECO:0000256" key="3">
    <source>
        <dbReference type="ARBA" id="ARBA00022692"/>
    </source>
</evidence>
<comment type="caution">
    <text evidence="7">The sequence shown here is derived from an EMBL/GenBank/DDBJ whole genome shotgun (WGS) entry which is preliminary data.</text>
</comment>
<evidence type="ECO:0000256" key="5">
    <source>
        <dbReference type="ARBA" id="ARBA00023136"/>
    </source>
</evidence>
<dbReference type="PANTHER" id="PTHR30250">
    <property type="entry name" value="PST FAMILY PREDICTED COLANIC ACID TRANSPORTER"/>
    <property type="match status" value="1"/>
</dbReference>
<dbReference type="EMBL" id="AGXV01000035">
    <property type="protein sequence ID" value="EIY61186.1"/>
    <property type="molecule type" value="Genomic_DNA"/>
</dbReference>
<dbReference type="Pfam" id="PF01943">
    <property type="entry name" value="Polysacc_synt"/>
    <property type="match status" value="1"/>
</dbReference>
<feature type="transmembrane region" description="Helical" evidence="6">
    <location>
        <begin position="12"/>
        <end position="34"/>
    </location>
</feature>
<feature type="transmembrane region" description="Helical" evidence="6">
    <location>
        <begin position="428"/>
        <end position="452"/>
    </location>
</feature>
<proteinExistence type="predicted"/>
<organism evidence="7 8">
    <name type="scientific">Bacteroides salyersiae CL02T12C01</name>
    <dbReference type="NCBI Taxonomy" id="997887"/>
    <lineage>
        <taxon>Bacteria</taxon>
        <taxon>Pseudomonadati</taxon>
        <taxon>Bacteroidota</taxon>
        <taxon>Bacteroidia</taxon>
        <taxon>Bacteroidales</taxon>
        <taxon>Bacteroidaceae</taxon>
        <taxon>Bacteroides</taxon>
    </lineage>
</organism>
<dbReference type="InterPro" id="IPR050833">
    <property type="entry name" value="Poly_Biosynth_Transport"/>
</dbReference>
<keyword evidence="5 6" id="KW-0472">Membrane</keyword>
<evidence type="ECO:0000256" key="2">
    <source>
        <dbReference type="ARBA" id="ARBA00022475"/>
    </source>
</evidence>
<name>I9SXP3_9BACE</name>
<keyword evidence="3 6" id="KW-0812">Transmembrane</keyword>